<sequence>MVQIERITPGDGKTFPKPGDTVTMHYTGTLAKNGSEFDSSRKPGRDAFQTQIGVGRVIQGWDQGVPQLSLGERAKLIIPSNEGYGSQGAAGVIPPNADLIFDVELLAINGKRA</sequence>
<dbReference type="FunCoup" id="A0A0D1DUM4">
    <property type="interactions" value="137"/>
</dbReference>
<evidence type="ECO:0000256" key="6">
    <source>
        <dbReference type="PROSITE-ProRule" id="PRU00277"/>
    </source>
</evidence>
<dbReference type="PANTHER" id="PTHR10516:SF443">
    <property type="entry name" value="FK506-BINDING PROTEIN 59-RELATED"/>
    <property type="match status" value="1"/>
</dbReference>
<evidence type="ECO:0000256" key="1">
    <source>
        <dbReference type="ARBA" id="ARBA00000971"/>
    </source>
</evidence>
<dbReference type="STRING" id="237631.A0A0D1DUM4"/>
<dbReference type="OrthoDB" id="1902587at2759"/>
<dbReference type="InterPro" id="IPR050689">
    <property type="entry name" value="FKBP-type_PPIase"/>
</dbReference>
<dbReference type="RefSeq" id="XP_011390536.1">
    <property type="nucleotide sequence ID" value="XM_011392234.1"/>
</dbReference>
<dbReference type="FunFam" id="3.10.50.40:FF:000025">
    <property type="entry name" value="Peptidylprolyl isomerase"/>
    <property type="match status" value="1"/>
</dbReference>
<dbReference type="InParanoid" id="A0A0D1DUM4"/>
<dbReference type="EC" id="5.2.1.8" evidence="2 6"/>
<dbReference type="SUPFAM" id="SSF54534">
    <property type="entry name" value="FKBP-like"/>
    <property type="match status" value="1"/>
</dbReference>
<gene>
    <name evidence="9" type="ORF">UMAG_11054</name>
</gene>
<keyword evidence="4 6" id="KW-0413">Isomerase</keyword>
<dbReference type="PANTHER" id="PTHR10516">
    <property type="entry name" value="PEPTIDYL-PROLYL CIS-TRANS ISOMERASE"/>
    <property type="match status" value="1"/>
</dbReference>
<feature type="domain" description="PPIase FKBP-type" evidence="8">
    <location>
        <begin position="19"/>
        <end position="109"/>
    </location>
</feature>
<dbReference type="EMBL" id="CM003150">
    <property type="protein sequence ID" value="KIS67979.1"/>
    <property type="molecule type" value="Genomic_DNA"/>
</dbReference>
<reference evidence="9 10" key="1">
    <citation type="journal article" date="2006" name="Nature">
        <title>Insights from the genome of the biotrophic fungal plant pathogen Ustilago maydis.</title>
        <authorList>
            <person name="Kamper J."/>
            <person name="Kahmann R."/>
            <person name="Bolker M."/>
            <person name="Ma L.J."/>
            <person name="Brefort T."/>
            <person name="Saville B.J."/>
            <person name="Banuett F."/>
            <person name="Kronstad J.W."/>
            <person name="Gold S.E."/>
            <person name="Muller O."/>
            <person name="Perlin M.H."/>
            <person name="Wosten H.A."/>
            <person name="de Vries R."/>
            <person name="Ruiz-Herrera J."/>
            <person name="Reynaga-Pena C.G."/>
            <person name="Snetselaar K."/>
            <person name="McCann M."/>
            <person name="Perez-Martin J."/>
            <person name="Feldbrugge M."/>
            <person name="Basse C.W."/>
            <person name="Steinberg G."/>
            <person name="Ibeas J.I."/>
            <person name="Holloman W."/>
            <person name="Guzman P."/>
            <person name="Farman M."/>
            <person name="Stajich J.E."/>
            <person name="Sentandreu R."/>
            <person name="Gonzalez-Prieto J.M."/>
            <person name="Kennell J.C."/>
            <person name="Molina L."/>
            <person name="Schirawski J."/>
            <person name="Mendoza-Mendoza A."/>
            <person name="Greilinger D."/>
            <person name="Munch K."/>
            <person name="Rossel N."/>
            <person name="Scherer M."/>
            <person name="Vranes M."/>
            <person name="Ladendorf O."/>
            <person name="Vincon V."/>
            <person name="Fuchs U."/>
            <person name="Sandrock B."/>
            <person name="Meng S."/>
            <person name="Ho E.C."/>
            <person name="Cahill M.J."/>
            <person name="Boyce K.J."/>
            <person name="Klose J."/>
            <person name="Klosterman S.J."/>
            <person name="Deelstra H.J."/>
            <person name="Ortiz-Castellanos L."/>
            <person name="Li W."/>
            <person name="Sanchez-Alonso P."/>
            <person name="Schreier P.H."/>
            <person name="Hauser-Hahn I."/>
            <person name="Vaupel M."/>
            <person name="Koopmann E."/>
            <person name="Friedrich G."/>
            <person name="Voss H."/>
            <person name="Schluter T."/>
            <person name="Margolis J."/>
            <person name="Platt D."/>
            <person name="Swimmer C."/>
            <person name="Gnirke A."/>
            <person name="Chen F."/>
            <person name="Vysotskaia V."/>
            <person name="Mannhaupt G."/>
            <person name="Guldener U."/>
            <person name="Munsterkotter M."/>
            <person name="Haase D."/>
            <person name="Oesterheld M."/>
            <person name="Mewes H.W."/>
            <person name="Mauceli E.W."/>
            <person name="DeCaprio D."/>
            <person name="Wade C.M."/>
            <person name="Butler J."/>
            <person name="Young S."/>
            <person name="Jaffe D.B."/>
            <person name="Calvo S."/>
            <person name="Nusbaum C."/>
            <person name="Galagan J."/>
            <person name="Birren B.W."/>
        </authorList>
    </citation>
    <scope>NUCLEOTIDE SEQUENCE [LARGE SCALE GENOMIC DNA]</scope>
    <source>
        <strain evidence="10">DSM 14603 / FGSC 9021 / UM521</strain>
    </source>
</reference>
<feature type="region of interest" description="Disordered" evidence="7">
    <location>
        <begin position="1"/>
        <end position="20"/>
    </location>
</feature>
<proteinExistence type="inferred from homology"/>
<evidence type="ECO:0000256" key="2">
    <source>
        <dbReference type="ARBA" id="ARBA00013194"/>
    </source>
</evidence>
<dbReference type="Proteomes" id="UP000000561">
    <property type="component" value="Chromosome 11"/>
</dbReference>
<name>A0A0D1DUM4_MYCMD</name>
<evidence type="ECO:0000256" key="7">
    <source>
        <dbReference type="SAM" id="MobiDB-lite"/>
    </source>
</evidence>
<comment type="catalytic activity">
    <reaction evidence="1 6">
        <text>[protein]-peptidylproline (omega=180) = [protein]-peptidylproline (omega=0)</text>
        <dbReference type="Rhea" id="RHEA:16237"/>
        <dbReference type="Rhea" id="RHEA-COMP:10747"/>
        <dbReference type="Rhea" id="RHEA-COMP:10748"/>
        <dbReference type="ChEBI" id="CHEBI:83833"/>
        <dbReference type="ChEBI" id="CHEBI:83834"/>
        <dbReference type="EC" id="5.2.1.8"/>
    </reaction>
</comment>
<dbReference type="VEuPathDB" id="FungiDB:UMAG_11054"/>
<evidence type="ECO:0000313" key="9">
    <source>
        <dbReference type="EMBL" id="KIS67979.1"/>
    </source>
</evidence>
<dbReference type="eggNOG" id="KOG0544">
    <property type="taxonomic scope" value="Eukaryota"/>
</dbReference>
<dbReference type="GeneID" id="23566984"/>
<accession>A0A0D1DUM4</accession>
<dbReference type="Gene3D" id="3.10.50.40">
    <property type="match status" value="1"/>
</dbReference>
<comment type="similarity">
    <text evidence="5">Belongs to the FKBP-type PPIase family. FKBP1 subfamily.</text>
</comment>
<dbReference type="KEGG" id="uma:UMAG_11054"/>
<evidence type="ECO:0000259" key="8">
    <source>
        <dbReference type="PROSITE" id="PS50059"/>
    </source>
</evidence>
<protein>
    <recommendedName>
        <fullName evidence="2 6">peptidylprolyl isomerase</fullName>
        <ecNumber evidence="2 6">5.2.1.8</ecNumber>
    </recommendedName>
</protein>
<keyword evidence="3 6" id="KW-0697">Rotamase</keyword>
<dbReference type="InterPro" id="IPR046357">
    <property type="entry name" value="PPIase_dom_sf"/>
</dbReference>
<dbReference type="PROSITE" id="PS50059">
    <property type="entry name" value="FKBP_PPIASE"/>
    <property type="match status" value="1"/>
</dbReference>
<dbReference type="InterPro" id="IPR001179">
    <property type="entry name" value="PPIase_FKBP_dom"/>
</dbReference>
<dbReference type="Pfam" id="PF00254">
    <property type="entry name" value="FKBP_C"/>
    <property type="match status" value="1"/>
</dbReference>
<evidence type="ECO:0000256" key="3">
    <source>
        <dbReference type="ARBA" id="ARBA00023110"/>
    </source>
</evidence>
<evidence type="ECO:0000313" key="10">
    <source>
        <dbReference type="Proteomes" id="UP000000561"/>
    </source>
</evidence>
<keyword evidence="10" id="KW-1185">Reference proteome</keyword>
<dbReference type="AlphaFoldDB" id="A0A0D1DUM4"/>
<evidence type="ECO:0000256" key="4">
    <source>
        <dbReference type="ARBA" id="ARBA00023235"/>
    </source>
</evidence>
<organism evidence="9 10">
    <name type="scientific">Mycosarcoma maydis</name>
    <name type="common">Corn smut fungus</name>
    <name type="synonym">Ustilago maydis</name>
    <dbReference type="NCBI Taxonomy" id="5270"/>
    <lineage>
        <taxon>Eukaryota</taxon>
        <taxon>Fungi</taxon>
        <taxon>Dikarya</taxon>
        <taxon>Basidiomycota</taxon>
        <taxon>Ustilaginomycotina</taxon>
        <taxon>Ustilaginomycetes</taxon>
        <taxon>Ustilaginales</taxon>
        <taxon>Ustilaginaceae</taxon>
        <taxon>Mycosarcoma</taxon>
    </lineage>
</organism>
<evidence type="ECO:0000256" key="5">
    <source>
        <dbReference type="ARBA" id="ARBA00038106"/>
    </source>
</evidence>
<dbReference type="GO" id="GO:0003755">
    <property type="term" value="F:peptidyl-prolyl cis-trans isomerase activity"/>
    <property type="evidence" value="ECO:0000318"/>
    <property type="project" value="GO_Central"/>
</dbReference>